<dbReference type="InterPro" id="IPR036612">
    <property type="entry name" value="KH_dom_type_1_sf"/>
</dbReference>
<feature type="region of interest" description="Disordered" evidence="2">
    <location>
        <begin position="1"/>
        <end position="43"/>
    </location>
</feature>
<gene>
    <name evidence="4" type="ORF">NQ317_004725</name>
</gene>
<protein>
    <recommendedName>
        <fullName evidence="3">K Homology domain-containing protein</fullName>
    </recommendedName>
</protein>
<dbReference type="PANTHER" id="PTHR11208:SF42">
    <property type="entry name" value="QUAKING RELATED 54B, ISOFORM E"/>
    <property type="match status" value="1"/>
</dbReference>
<feature type="compositionally biased region" description="Low complexity" evidence="2">
    <location>
        <begin position="314"/>
        <end position="327"/>
    </location>
</feature>
<dbReference type="CDD" id="cd22384">
    <property type="entry name" value="KH-I_KHDRBS"/>
    <property type="match status" value="1"/>
</dbReference>
<feature type="region of interest" description="Disordered" evidence="2">
    <location>
        <begin position="284"/>
        <end position="364"/>
    </location>
</feature>
<comment type="caution">
    <text evidence="4">The sequence shown here is derived from an EMBL/GenBank/DDBJ whole genome shotgun (WGS) entry which is preliminary data.</text>
</comment>
<dbReference type="SMART" id="SM00322">
    <property type="entry name" value="KH"/>
    <property type="match status" value="1"/>
</dbReference>
<evidence type="ECO:0000256" key="1">
    <source>
        <dbReference type="ARBA" id="ARBA00022884"/>
    </source>
</evidence>
<dbReference type="Gene3D" id="3.30.1370.10">
    <property type="entry name" value="K Homology domain, type 1"/>
    <property type="match status" value="1"/>
</dbReference>
<dbReference type="Proteomes" id="UP001162164">
    <property type="component" value="Unassembled WGS sequence"/>
</dbReference>
<keyword evidence="5" id="KW-1185">Reference proteome</keyword>
<evidence type="ECO:0000259" key="3">
    <source>
        <dbReference type="SMART" id="SM00322"/>
    </source>
</evidence>
<feature type="compositionally biased region" description="Low complexity" evidence="2">
    <location>
        <begin position="298"/>
        <end position="307"/>
    </location>
</feature>
<feature type="region of interest" description="Disordered" evidence="2">
    <location>
        <begin position="222"/>
        <end position="247"/>
    </location>
</feature>
<proteinExistence type="predicted"/>
<dbReference type="PANTHER" id="PTHR11208">
    <property type="entry name" value="RNA-BINDING PROTEIN RELATED"/>
    <property type="match status" value="1"/>
</dbReference>
<dbReference type="EMBL" id="JAPWTJ010000317">
    <property type="protein sequence ID" value="KAJ8979738.1"/>
    <property type="molecule type" value="Genomic_DNA"/>
</dbReference>
<feature type="compositionally biased region" description="Basic and acidic residues" evidence="2">
    <location>
        <begin position="225"/>
        <end position="234"/>
    </location>
</feature>
<keyword evidence="1" id="KW-0694">RNA-binding</keyword>
<dbReference type="InterPro" id="IPR004087">
    <property type="entry name" value="KH_dom"/>
</dbReference>
<name>A0ABQ9JP11_9CUCU</name>
<accession>A0ABQ9JP11</accession>
<dbReference type="InterPro" id="IPR045071">
    <property type="entry name" value="BBP-like"/>
</dbReference>
<organism evidence="4 5">
    <name type="scientific">Molorchus minor</name>
    <dbReference type="NCBI Taxonomy" id="1323400"/>
    <lineage>
        <taxon>Eukaryota</taxon>
        <taxon>Metazoa</taxon>
        <taxon>Ecdysozoa</taxon>
        <taxon>Arthropoda</taxon>
        <taxon>Hexapoda</taxon>
        <taxon>Insecta</taxon>
        <taxon>Pterygota</taxon>
        <taxon>Neoptera</taxon>
        <taxon>Endopterygota</taxon>
        <taxon>Coleoptera</taxon>
        <taxon>Polyphaga</taxon>
        <taxon>Cucujiformia</taxon>
        <taxon>Chrysomeloidea</taxon>
        <taxon>Cerambycidae</taxon>
        <taxon>Lamiinae</taxon>
        <taxon>Monochamini</taxon>
        <taxon>Molorchus</taxon>
    </lineage>
</organism>
<evidence type="ECO:0000256" key="2">
    <source>
        <dbReference type="SAM" id="MobiDB-lite"/>
    </source>
</evidence>
<feature type="compositionally biased region" description="Basic and acidic residues" evidence="2">
    <location>
        <begin position="284"/>
        <end position="297"/>
    </location>
</feature>
<evidence type="ECO:0000313" key="4">
    <source>
        <dbReference type="EMBL" id="KAJ8979738.1"/>
    </source>
</evidence>
<dbReference type="Pfam" id="PF22675">
    <property type="entry name" value="KH-I_KHDC4-BBP"/>
    <property type="match status" value="1"/>
</dbReference>
<dbReference type="SUPFAM" id="SSF54791">
    <property type="entry name" value="Eukaryotic type KH-domain (KH-domain type I)"/>
    <property type="match status" value="1"/>
</dbReference>
<feature type="compositionally biased region" description="Basic and acidic residues" evidence="2">
    <location>
        <begin position="18"/>
        <end position="30"/>
    </location>
</feature>
<feature type="domain" description="K Homology" evidence="3">
    <location>
        <begin position="100"/>
        <end position="198"/>
    </location>
</feature>
<dbReference type="InterPro" id="IPR055256">
    <property type="entry name" value="KH_1_KHDC4/BBP-like"/>
</dbReference>
<sequence>MADRYESNGVHHSYMDNFNRREDKNINRDGENEEHDENNAMSQKAGEYVKELLAEKILLEEHKHPNATKLLEEEISKTQVLGRPPPRDTKYVDIYREKPIKVTVKVLVPIREHPKFNFVGKLLGPKGNSMKRLQEETMCKMAILGRGSMKDRQREEDLRQSLDPKYAHLSDELHVEISALGPPAEAHARIAYALAEVRKYLIPDYNDNIRMEQMREMGYTPGGGREMEGGESPRRPMPGSSYPGPPAMMRTATRMPVVTSRGGHPKMKTVSILDRARLAMEDSHGCDDPYYEPEHRSSGPPSRSYSSAYDPEYETGYSYKGESSSYGASHSANWKSYKTGMPPSTGHPSEGARYRTSPYSRRSK</sequence>
<evidence type="ECO:0000313" key="5">
    <source>
        <dbReference type="Proteomes" id="UP001162164"/>
    </source>
</evidence>
<reference evidence="4" key="1">
    <citation type="journal article" date="2023" name="Insect Mol. Biol.">
        <title>Genome sequencing provides insights into the evolution of gene families encoding plant cell wall-degrading enzymes in longhorned beetles.</title>
        <authorList>
            <person name="Shin N.R."/>
            <person name="Okamura Y."/>
            <person name="Kirsch R."/>
            <person name="Pauchet Y."/>
        </authorList>
    </citation>
    <scope>NUCLEOTIDE SEQUENCE</scope>
    <source>
        <strain evidence="4">MMC_N1</strain>
    </source>
</reference>